<keyword evidence="3" id="KW-1185">Reference proteome</keyword>
<proteinExistence type="predicted"/>
<feature type="compositionally biased region" description="Low complexity" evidence="1">
    <location>
        <begin position="158"/>
        <end position="172"/>
    </location>
</feature>
<name>A0A3P7RUL6_DIBLA</name>
<protein>
    <submittedName>
        <fullName evidence="2">Uncharacterized protein</fullName>
    </submittedName>
</protein>
<feature type="region of interest" description="Disordered" evidence="1">
    <location>
        <begin position="40"/>
        <end position="83"/>
    </location>
</feature>
<dbReference type="OrthoDB" id="6147888at2759"/>
<dbReference type="AlphaFoldDB" id="A0A3P7RUL6"/>
<feature type="compositionally biased region" description="Basic and acidic residues" evidence="1">
    <location>
        <begin position="173"/>
        <end position="183"/>
    </location>
</feature>
<feature type="compositionally biased region" description="Basic and acidic residues" evidence="1">
    <location>
        <begin position="56"/>
        <end position="68"/>
    </location>
</feature>
<feature type="compositionally biased region" description="Low complexity" evidence="1">
    <location>
        <begin position="41"/>
        <end position="52"/>
    </location>
</feature>
<evidence type="ECO:0000313" key="3">
    <source>
        <dbReference type="Proteomes" id="UP000281553"/>
    </source>
</evidence>
<accession>A0A3P7RUL6</accession>
<organism evidence="2 3">
    <name type="scientific">Dibothriocephalus latus</name>
    <name type="common">Fish tapeworm</name>
    <name type="synonym">Diphyllobothrium latum</name>
    <dbReference type="NCBI Taxonomy" id="60516"/>
    <lineage>
        <taxon>Eukaryota</taxon>
        <taxon>Metazoa</taxon>
        <taxon>Spiralia</taxon>
        <taxon>Lophotrochozoa</taxon>
        <taxon>Platyhelminthes</taxon>
        <taxon>Cestoda</taxon>
        <taxon>Eucestoda</taxon>
        <taxon>Diphyllobothriidea</taxon>
        <taxon>Diphyllobothriidae</taxon>
        <taxon>Dibothriocephalus</taxon>
    </lineage>
</organism>
<gene>
    <name evidence="2" type="ORF">DILT_LOCUS19363</name>
</gene>
<feature type="region of interest" description="Disordered" evidence="1">
    <location>
        <begin position="154"/>
        <end position="183"/>
    </location>
</feature>
<feature type="compositionally biased region" description="Low complexity" evidence="1">
    <location>
        <begin position="71"/>
        <end position="82"/>
    </location>
</feature>
<dbReference type="Proteomes" id="UP000281553">
    <property type="component" value="Unassembled WGS sequence"/>
</dbReference>
<evidence type="ECO:0000256" key="1">
    <source>
        <dbReference type="SAM" id="MobiDB-lite"/>
    </source>
</evidence>
<evidence type="ECO:0000313" key="2">
    <source>
        <dbReference type="EMBL" id="VDN44539.1"/>
    </source>
</evidence>
<reference evidence="2 3" key="1">
    <citation type="submission" date="2018-11" db="EMBL/GenBank/DDBJ databases">
        <authorList>
            <consortium name="Pathogen Informatics"/>
        </authorList>
    </citation>
    <scope>NUCLEOTIDE SEQUENCE [LARGE SCALE GENOMIC DNA]</scope>
</reference>
<dbReference type="EMBL" id="UYRU01111994">
    <property type="protein sequence ID" value="VDN44539.1"/>
    <property type="molecule type" value="Genomic_DNA"/>
</dbReference>
<sequence length="183" mass="20798">MVLPNANLLRDLRLLLPRPWIHHSQLSSLVISRPRCRLHTSLPSSSSSPASLRTFKHPEKTPRRDQQKTRSAQPAAASGAPSNHLSAEELKCLQMELGDPEYWQLIYRLKAMPFVQVKQLIGLQLVENRPLNSGKLSTIVNWIRKKDFRAPHPFVDYPEISNSSRSPSSEIRNSNKKEAKYSG</sequence>